<dbReference type="EMBL" id="CABFNH010000029">
    <property type="protein sequence ID" value="VTZ92756.1"/>
    <property type="molecule type" value="Genomic_DNA"/>
</dbReference>
<evidence type="ECO:0008006" key="3">
    <source>
        <dbReference type="Google" id="ProtNLM"/>
    </source>
</evidence>
<evidence type="ECO:0000313" key="2">
    <source>
        <dbReference type="Proteomes" id="UP000365705"/>
    </source>
</evidence>
<evidence type="ECO:0000313" key="1">
    <source>
        <dbReference type="EMBL" id="VTZ92756.1"/>
    </source>
</evidence>
<dbReference type="Pfam" id="PF08849">
    <property type="entry name" value="BrxA"/>
    <property type="match status" value="1"/>
</dbReference>
<organism evidence="1 2">
    <name type="scientific">Limosilactobacillus mucosae</name>
    <name type="common">Lactobacillus mucosae</name>
    <dbReference type="NCBI Taxonomy" id="97478"/>
    <lineage>
        <taxon>Bacteria</taxon>
        <taxon>Bacillati</taxon>
        <taxon>Bacillota</taxon>
        <taxon>Bacilli</taxon>
        <taxon>Lactobacillales</taxon>
        <taxon>Lactobacillaceae</taxon>
        <taxon>Limosilactobacillus</taxon>
    </lineage>
</organism>
<gene>
    <name evidence="1" type="ORF">LMUP508_01773</name>
</gene>
<dbReference type="AlphaFoldDB" id="A0A508YZI8"/>
<dbReference type="RefSeq" id="WP_143113414.1">
    <property type="nucleotide sequence ID" value="NZ_CABFNH010000029.1"/>
</dbReference>
<dbReference type="InterPro" id="IPR023137">
    <property type="entry name" value="BrxA_sf"/>
</dbReference>
<sequence length="198" mass="22581">MKRKYNGGISSYQLWTTELSQFINLYLNGMSISDIKQQGREENLFRQSTTLQAKRCSGNLAARVKALPQPIIELFPSLDTSNQKLVALLSIMLISRILDEFVYEVYRPKIIVRDTSFHDYEVESFLNVERINNPEVGEWSVNTIQRVKGALKYLTKSAGLFEQDGKNLVTRFPLLDPRLVATMKATQLDYELAALGGR</sequence>
<accession>A0A508YZI8</accession>
<proteinExistence type="predicted"/>
<dbReference type="Proteomes" id="UP000365705">
    <property type="component" value="Unassembled WGS sequence"/>
</dbReference>
<dbReference type="InterPro" id="IPR014948">
    <property type="entry name" value="BrxA"/>
</dbReference>
<dbReference type="Gene3D" id="1.10.3540.10">
    <property type="entry name" value="uncharacterized protein from magnetospirillum magneticum domain"/>
    <property type="match status" value="1"/>
</dbReference>
<name>A0A508YZI8_LIMMU</name>
<protein>
    <recommendedName>
        <fullName evidence="3">DUF1819 family protein</fullName>
    </recommendedName>
</protein>
<reference evidence="1 2" key="1">
    <citation type="submission" date="2019-06" db="EMBL/GenBank/DDBJ databases">
        <authorList>
            <person name="Rodrigo-Torres L."/>
            <person name="Arahal R. D."/>
            <person name="Lucena T."/>
        </authorList>
    </citation>
    <scope>NUCLEOTIDE SEQUENCE [LARGE SCALE GENOMIC DNA]</scope>
    <source>
        <strain evidence="1 2">INIA P508</strain>
    </source>
</reference>